<sequence length="80" mass="8809">MFFWYGFAILFSIRVRAGVFQSLFAVFSVSYLQSGTHGSMIALGSRAEHFRFCLLGRSDGTMNGMVGMVHLVSLFGSGFV</sequence>
<accession>A0A5M9K3Y4</accession>
<evidence type="ECO:0000313" key="2">
    <source>
        <dbReference type="Proteomes" id="UP000322873"/>
    </source>
</evidence>
<gene>
    <name evidence="1" type="ORF">EYC84_004764</name>
</gene>
<protein>
    <submittedName>
        <fullName evidence="1">Uncharacterized protein</fullName>
    </submittedName>
</protein>
<comment type="caution">
    <text evidence="1">The sequence shown here is derived from an EMBL/GenBank/DDBJ whole genome shotgun (WGS) entry which is preliminary data.</text>
</comment>
<keyword evidence="2" id="KW-1185">Reference proteome</keyword>
<organism evidence="1 2">
    <name type="scientific">Monilinia fructicola</name>
    <name type="common">Brown rot fungus</name>
    <name type="synonym">Ciboria fructicola</name>
    <dbReference type="NCBI Taxonomy" id="38448"/>
    <lineage>
        <taxon>Eukaryota</taxon>
        <taxon>Fungi</taxon>
        <taxon>Dikarya</taxon>
        <taxon>Ascomycota</taxon>
        <taxon>Pezizomycotina</taxon>
        <taxon>Leotiomycetes</taxon>
        <taxon>Helotiales</taxon>
        <taxon>Sclerotiniaceae</taxon>
        <taxon>Monilinia</taxon>
    </lineage>
</organism>
<name>A0A5M9K3Y4_MONFR</name>
<evidence type="ECO:0000313" key="1">
    <source>
        <dbReference type="EMBL" id="KAA8575640.1"/>
    </source>
</evidence>
<proteinExistence type="predicted"/>
<reference evidence="1 2" key="1">
    <citation type="submission" date="2019-06" db="EMBL/GenBank/DDBJ databases">
        <title>Genome Sequence of the Brown Rot Fungal Pathogen Monilinia fructicola.</title>
        <authorList>
            <person name="De Miccolis Angelini R.M."/>
            <person name="Landi L."/>
            <person name="Abate D."/>
            <person name="Pollastro S."/>
            <person name="Romanazzi G."/>
            <person name="Faretra F."/>
        </authorList>
    </citation>
    <scope>NUCLEOTIDE SEQUENCE [LARGE SCALE GENOMIC DNA]</scope>
    <source>
        <strain evidence="1 2">Mfrc123</strain>
    </source>
</reference>
<dbReference type="EMBL" id="VICG01000002">
    <property type="protein sequence ID" value="KAA8575640.1"/>
    <property type="molecule type" value="Genomic_DNA"/>
</dbReference>
<dbReference type="Proteomes" id="UP000322873">
    <property type="component" value="Unassembled WGS sequence"/>
</dbReference>
<dbReference type="AlphaFoldDB" id="A0A5M9K3Y4"/>